<dbReference type="InterPro" id="IPR034660">
    <property type="entry name" value="DinB/YfiT-like"/>
</dbReference>
<dbReference type="RefSeq" id="WP_344099910.1">
    <property type="nucleotide sequence ID" value="NZ_BAAAPC010000004.1"/>
</dbReference>
<evidence type="ECO:0000313" key="2">
    <source>
        <dbReference type="EMBL" id="GAA1987898.1"/>
    </source>
</evidence>
<dbReference type="Proteomes" id="UP001501585">
    <property type="component" value="Unassembled WGS sequence"/>
</dbReference>
<evidence type="ECO:0008006" key="4">
    <source>
        <dbReference type="Google" id="ProtNLM"/>
    </source>
</evidence>
<name>A0ABN2SJN8_9ACTN</name>
<gene>
    <name evidence="2" type="ORF">GCM10009799_11910</name>
</gene>
<proteinExistence type="predicted"/>
<keyword evidence="3" id="KW-1185">Reference proteome</keyword>
<evidence type="ECO:0000313" key="3">
    <source>
        <dbReference type="Proteomes" id="UP001501585"/>
    </source>
</evidence>
<protein>
    <recommendedName>
        <fullName evidence="4">Mycothiol-dependent maleylpyruvate isomerase metal-binding domain-containing protein</fullName>
    </recommendedName>
</protein>
<evidence type="ECO:0000256" key="1">
    <source>
        <dbReference type="SAM" id="MobiDB-lite"/>
    </source>
</evidence>
<feature type="region of interest" description="Disordered" evidence="1">
    <location>
        <begin position="1"/>
        <end position="44"/>
    </location>
</feature>
<organism evidence="2 3">
    <name type="scientific">Nocardiopsis rhodophaea</name>
    <dbReference type="NCBI Taxonomy" id="280238"/>
    <lineage>
        <taxon>Bacteria</taxon>
        <taxon>Bacillati</taxon>
        <taxon>Actinomycetota</taxon>
        <taxon>Actinomycetes</taxon>
        <taxon>Streptosporangiales</taxon>
        <taxon>Nocardiopsidaceae</taxon>
        <taxon>Nocardiopsis</taxon>
    </lineage>
</organism>
<feature type="compositionally biased region" description="Basic and acidic residues" evidence="1">
    <location>
        <begin position="8"/>
        <end position="32"/>
    </location>
</feature>
<accession>A0ABN2SJN8</accession>
<sequence length="310" mass="33519">MRVIGSDARGEERPSRVAEVGERDGRDGERAGTEGVEAASPGPWHPLDVAAKPVVLDRLRVQAAAFFDLIRPERVWEDPTAAGHWEVRDLAAQMVAETTRHLVGLTAPASTCPTAPPSLRRHARRNDEVTMAARVVGRGDTIATLRDRLAVVLALLEGLDATMWTRPVAAHPVFGPVSGAFCAVHQILSYTVYAWDIREGRRQRHAVSADAADMASPFLLTTWQRTLYAAPAGPIRVGVQVSGRNGAGYLVDVDRTGGLSYALGDAWSAPAVLAFDPGSFLLTVYGRVNGGCDYGDLALARKFRNLFFRI</sequence>
<dbReference type="EMBL" id="BAAAPC010000004">
    <property type="protein sequence ID" value="GAA1987898.1"/>
    <property type="molecule type" value="Genomic_DNA"/>
</dbReference>
<comment type="caution">
    <text evidence="2">The sequence shown here is derived from an EMBL/GenBank/DDBJ whole genome shotgun (WGS) entry which is preliminary data.</text>
</comment>
<reference evidence="2 3" key="1">
    <citation type="journal article" date="2019" name="Int. J. Syst. Evol. Microbiol.">
        <title>The Global Catalogue of Microorganisms (GCM) 10K type strain sequencing project: providing services to taxonomists for standard genome sequencing and annotation.</title>
        <authorList>
            <consortium name="The Broad Institute Genomics Platform"/>
            <consortium name="The Broad Institute Genome Sequencing Center for Infectious Disease"/>
            <person name="Wu L."/>
            <person name="Ma J."/>
        </authorList>
    </citation>
    <scope>NUCLEOTIDE SEQUENCE [LARGE SCALE GENOMIC DNA]</scope>
    <source>
        <strain evidence="2 3">JCM 15313</strain>
    </source>
</reference>
<dbReference type="SUPFAM" id="SSF109854">
    <property type="entry name" value="DinB/YfiT-like putative metalloenzymes"/>
    <property type="match status" value="1"/>
</dbReference>